<name>A0A084GX09_METID</name>
<comment type="caution">
    <text evidence="4">The sequence shown here is derived from an EMBL/GenBank/DDBJ whole genome shotgun (WGS) entry which is preliminary data.</text>
</comment>
<dbReference type="Proteomes" id="UP000028549">
    <property type="component" value="Unassembled WGS sequence"/>
</dbReference>
<evidence type="ECO:0000313" key="5">
    <source>
        <dbReference type="Proteomes" id="UP000028549"/>
    </source>
</evidence>
<evidence type="ECO:0008006" key="6">
    <source>
        <dbReference type="Google" id="ProtNLM"/>
    </source>
</evidence>
<dbReference type="Pfam" id="PF07963">
    <property type="entry name" value="N_methyl"/>
    <property type="match status" value="1"/>
</dbReference>
<reference evidence="4 5" key="1">
    <citation type="journal article" date="2005" name="Int. J. Syst. Evol. Microbiol.">
        <title>Bacillus cibi sp. nov., isolated from jeotgal, a traditional Korean fermented seafood.</title>
        <authorList>
            <person name="Yoon J.H."/>
            <person name="Lee C.H."/>
            <person name="Oh T.K."/>
        </authorList>
    </citation>
    <scope>NUCLEOTIDE SEQUENCE [LARGE SCALE GENOMIC DNA]</scope>
    <source>
        <strain evidence="4 5">DSM 16189</strain>
    </source>
</reference>
<dbReference type="PROSITE" id="PS00409">
    <property type="entry name" value="PROKAR_NTER_METHYL"/>
    <property type="match status" value="1"/>
</dbReference>
<dbReference type="EMBL" id="JNVC02000005">
    <property type="protein sequence ID" value="KEZ51871.1"/>
    <property type="molecule type" value="Genomic_DNA"/>
</dbReference>
<gene>
    <name evidence="4" type="ORF">GS18_0212245</name>
</gene>
<dbReference type="OrthoDB" id="2942431at2"/>
<keyword evidence="2" id="KW-0178">Competence</keyword>
<keyword evidence="3" id="KW-0812">Transmembrane</keyword>
<keyword evidence="3" id="KW-0472">Membrane</keyword>
<accession>A0A084GX09</accession>
<protein>
    <recommendedName>
        <fullName evidence="6">Prepilin-type N-terminal cleavage/methylation domain-containing protein</fullName>
    </recommendedName>
</protein>
<evidence type="ECO:0000256" key="2">
    <source>
        <dbReference type="ARBA" id="ARBA00023287"/>
    </source>
</evidence>
<feature type="transmembrane region" description="Helical" evidence="3">
    <location>
        <begin position="12"/>
        <end position="33"/>
    </location>
</feature>
<evidence type="ECO:0000256" key="3">
    <source>
        <dbReference type="SAM" id="Phobius"/>
    </source>
</evidence>
<dbReference type="GO" id="GO:0030420">
    <property type="term" value="P:establishment of competence for transformation"/>
    <property type="evidence" value="ECO:0007669"/>
    <property type="project" value="UniProtKB-KW"/>
</dbReference>
<comment type="subcellular location">
    <subcellularLocation>
        <location evidence="1">Cell surface</location>
    </subcellularLocation>
</comment>
<dbReference type="AlphaFoldDB" id="A0A084GX09"/>
<organism evidence="4 5">
    <name type="scientific">Metabacillus indicus</name>
    <name type="common">Bacillus indicus</name>
    <dbReference type="NCBI Taxonomy" id="246786"/>
    <lineage>
        <taxon>Bacteria</taxon>
        <taxon>Bacillati</taxon>
        <taxon>Bacillota</taxon>
        <taxon>Bacilli</taxon>
        <taxon>Bacillales</taxon>
        <taxon>Bacillaceae</taxon>
        <taxon>Metabacillus</taxon>
    </lineage>
</organism>
<evidence type="ECO:0000313" key="4">
    <source>
        <dbReference type="EMBL" id="KEZ51871.1"/>
    </source>
</evidence>
<dbReference type="NCBIfam" id="TIGR02532">
    <property type="entry name" value="IV_pilin_GFxxxE"/>
    <property type="match status" value="1"/>
</dbReference>
<dbReference type="InterPro" id="IPR012902">
    <property type="entry name" value="N_methyl_site"/>
</dbReference>
<keyword evidence="5" id="KW-1185">Reference proteome</keyword>
<evidence type="ECO:0000256" key="1">
    <source>
        <dbReference type="ARBA" id="ARBA00004241"/>
    </source>
</evidence>
<dbReference type="GO" id="GO:0009986">
    <property type="term" value="C:cell surface"/>
    <property type="evidence" value="ECO:0007669"/>
    <property type="project" value="UniProtKB-SubCell"/>
</dbReference>
<dbReference type="RefSeq" id="WP_029566797.1">
    <property type="nucleotide sequence ID" value="NZ_JNVC02000005.1"/>
</dbReference>
<keyword evidence="3" id="KW-1133">Transmembrane helix</keyword>
<sequence length="167" mass="18818">MKKHFINQKGVTLIELLLVLSLSSMVILLGVSFHSGMSKAGKQTLTQNDLRNESILVLDSLNKAMENADAFSPQSIVNTDLKNVSLLKAEKVYDADKKEFLEVVKPLIFEIKDHSLFIDGEQVSDSRFSFDNSSFLIKDNQLICTLVLKLKHSDAQPYKLIKIYQLS</sequence>
<proteinExistence type="predicted"/>